<dbReference type="PANTHER" id="PTHR21235:SF2">
    <property type="entry name" value="IMIDAZOLE GLYCEROL PHOSPHATE SYNTHASE HISHF"/>
    <property type="match status" value="1"/>
</dbReference>
<dbReference type="Gene3D" id="3.20.20.70">
    <property type="entry name" value="Aldolase class I"/>
    <property type="match status" value="1"/>
</dbReference>
<dbReference type="Pfam" id="PF00977">
    <property type="entry name" value="His_biosynth"/>
    <property type="match status" value="1"/>
</dbReference>
<dbReference type="InterPro" id="IPR011060">
    <property type="entry name" value="RibuloseP-bd_barrel"/>
</dbReference>
<keyword evidence="4" id="KW-1185">Reference proteome</keyword>
<dbReference type="AlphaFoldDB" id="A0A0R0IVJ3"/>
<proteinExistence type="inferred from homology"/>
<reference evidence="3" key="2">
    <citation type="submission" date="2018-02" db="UniProtKB">
        <authorList>
            <consortium name="EnsemblPlants"/>
        </authorList>
    </citation>
    <scope>IDENTIFICATION</scope>
    <source>
        <strain evidence="3">Williams 82</strain>
    </source>
</reference>
<evidence type="ECO:0000313" key="3">
    <source>
        <dbReference type="EnsemblPlants" id="KRH46193"/>
    </source>
</evidence>
<keyword evidence="1" id="KW-0028">Amino-acid biosynthesis</keyword>
<dbReference type="InterPro" id="IPR006062">
    <property type="entry name" value="His_biosynth"/>
</dbReference>
<protein>
    <submittedName>
        <fullName evidence="2 3">Uncharacterized protein</fullName>
    </submittedName>
</protein>
<gene>
    <name evidence="2" type="ORF">GLYMA_08G317500</name>
</gene>
<evidence type="ECO:0000313" key="2">
    <source>
        <dbReference type="EMBL" id="KRH46193.1"/>
    </source>
</evidence>
<dbReference type="Proteomes" id="UP000008827">
    <property type="component" value="Chromosome 8"/>
</dbReference>
<evidence type="ECO:0000256" key="1">
    <source>
        <dbReference type="RuleBase" id="RU003657"/>
    </source>
</evidence>
<dbReference type="InterPro" id="IPR050064">
    <property type="entry name" value="IGPS_HisA/HisF"/>
</dbReference>
<dbReference type="STRING" id="3847.A0A0R0IVJ3"/>
<dbReference type="EnsemblPlants" id="KRH46193">
    <property type="protein sequence ID" value="KRH46193"/>
    <property type="gene ID" value="GLYMA_08G317500"/>
</dbReference>
<dbReference type="EMBL" id="CM000841">
    <property type="protein sequence ID" value="KRH46193.1"/>
    <property type="molecule type" value="Genomic_DNA"/>
</dbReference>
<dbReference type="SMR" id="A0A0R0IVJ3"/>
<dbReference type="GO" id="GO:0000105">
    <property type="term" value="P:L-histidine biosynthetic process"/>
    <property type="evidence" value="ECO:0007669"/>
    <property type="project" value="UniProtKB-KW"/>
</dbReference>
<sequence>MEKLQEIAVSLAVDYLLPPLKKASQLSSQLKGSKIRYMPSTLTLNLLCGLIISIGMGQGKGFDVDLIKLISDAVSIPVIASGGAGAPQHFSEGNDFDLLTIKPFVFKKYHKQIWDHLVPIQSVKEHLLKEGIEV</sequence>
<reference evidence="2" key="3">
    <citation type="submission" date="2018-07" db="EMBL/GenBank/DDBJ databases">
        <title>WGS assembly of Glycine max.</title>
        <authorList>
            <person name="Schmutz J."/>
            <person name="Cannon S."/>
            <person name="Schlueter J."/>
            <person name="Ma J."/>
            <person name="Mitros T."/>
            <person name="Nelson W."/>
            <person name="Hyten D."/>
            <person name="Song Q."/>
            <person name="Thelen J."/>
            <person name="Cheng J."/>
            <person name="Xu D."/>
            <person name="Hellsten U."/>
            <person name="May G."/>
            <person name="Yu Y."/>
            <person name="Sakurai T."/>
            <person name="Umezawa T."/>
            <person name="Bhattacharyya M."/>
            <person name="Sandhu D."/>
            <person name="Valliyodan B."/>
            <person name="Lindquist E."/>
            <person name="Peto M."/>
            <person name="Grant D."/>
            <person name="Shu S."/>
            <person name="Goodstein D."/>
            <person name="Barry K."/>
            <person name="Futrell-Griggs M."/>
            <person name="Abernathy B."/>
            <person name="Du J."/>
            <person name="Tian Z."/>
            <person name="Zhu L."/>
            <person name="Gill N."/>
            <person name="Joshi T."/>
            <person name="Libault M."/>
            <person name="Sethuraman A."/>
            <person name="Zhang X."/>
            <person name="Shinozaki K."/>
            <person name="Nguyen H."/>
            <person name="Wing R."/>
            <person name="Cregan P."/>
            <person name="Specht J."/>
            <person name="Grimwood J."/>
            <person name="Rokhsar D."/>
            <person name="Stacey G."/>
            <person name="Shoemaker R."/>
            <person name="Jackson S."/>
        </authorList>
    </citation>
    <scope>NUCLEOTIDE SEQUENCE</scope>
    <source>
        <tissue evidence="2">Callus</tissue>
    </source>
</reference>
<comment type="similarity">
    <text evidence="1">Belongs to the HisA/HisF family.</text>
</comment>
<dbReference type="InterPro" id="IPR013785">
    <property type="entry name" value="Aldolase_TIM"/>
</dbReference>
<dbReference type="SUPFAM" id="SSF51366">
    <property type="entry name" value="Ribulose-phoshate binding barrel"/>
    <property type="match status" value="1"/>
</dbReference>
<dbReference type="InParanoid" id="A0A0R0IVJ3"/>
<name>A0A0R0IVJ3_SOYBN</name>
<evidence type="ECO:0000313" key="4">
    <source>
        <dbReference type="Proteomes" id="UP000008827"/>
    </source>
</evidence>
<dbReference type="PaxDb" id="3847-GLYMA08G42940.1"/>
<dbReference type="PANTHER" id="PTHR21235">
    <property type="entry name" value="IMIDAZOLE GLYCEROL PHOSPHATE SYNTHASE SUBUNIT HISF/H IGP SYNTHASE SUBUNIT HISF/H"/>
    <property type="match status" value="1"/>
</dbReference>
<accession>A0A0R0IVJ3</accession>
<reference evidence="2 3" key="1">
    <citation type="journal article" date="2010" name="Nature">
        <title>Genome sequence of the palaeopolyploid soybean.</title>
        <authorList>
            <person name="Schmutz J."/>
            <person name="Cannon S.B."/>
            <person name="Schlueter J."/>
            <person name="Ma J."/>
            <person name="Mitros T."/>
            <person name="Nelson W."/>
            <person name="Hyten D.L."/>
            <person name="Song Q."/>
            <person name="Thelen J.J."/>
            <person name="Cheng J."/>
            <person name="Xu D."/>
            <person name="Hellsten U."/>
            <person name="May G.D."/>
            <person name="Yu Y."/>
            <person name="Sakurai T."/>
            <person name="Umezawa T."/>
            <person name="Bhattacharyya M.K."/>
            <person name="Sandhu D."/>
            <person name="Valliyodan B."/>
            <person name="Lindquist E."/>
            <person name="Peto M."/>
            <person name="Grant D."/>
            <person name="Shu S."/>
            <person name="Goodstein D."/>
            <person name="Barry K."/>
            <person name="Futrell-Griggs M."/>
            <person name="Abernathy B."/>
            <person name="Du J."/>
            <person name="Tian Z."/>
            <person name="Zhu L."/>
            <person name="Gill N."/>
            <person name="Joshi T."/>
            <person name="Libault M."/>
            <person name="Sethuraman A."/>
            <person name="Zhang X.-C."/>
            <person name="Shinozaki K."/>
            <person name="Nguyen H.T."/>
            <person name="Wing R.A."/>
            <person name="Cregan P."/>
            <person name="Specht J."/>
            <person name="Grimwood J."/>
            <person name="Rokhsar D."/>
            <person name="Stacey G."/>
            <person name="Shoemaker R.C."/>
            <person name="Jackson S.A."/>
        </authorList>
    </citation>
    <scope>NUCLEOTIDE SEQUENCE</scope>
    <source>
        <strain evidence="3">cv. Williams 82</strain>
        <tissue evidence="2">Callus</tissue>
    </source>
</reference>
<organism evidence="2">
    <name type="scientific">Glycine max</name>
    <name type="common">Soybean</name>
    <name type="synonym">Glycine hispida</name>
    <dbReference type="NCBI Taxonomy" id="3847"/>
    <lineage>
        <taxon>Eukaryota</taxon>
        <taxon>Viridiplantae</taxon>
        <taxon>Streptophyta</taxon>
        <taxon>Embryophyta</taxon>
        <taxon>Tracheophyta</taxon>
        <taxon>Spermatophyta</taxon>
        <taxon>Magnoliopsida</taxon>
        <taxon>eudicotyledons</taxon>
        <taxon>Gunneridae</taxon>
        <taxon>Pentapetalae</taxon>
        <taxon>rosids</taxon>
        <taxon>fabids</taxon>
        <taxon>Fabales</taxon>
        <taxon>Fabaceae</taxon>
        <taxon>Papilionoideae</taxon>
        <taxon>50 kb inversion clade</taxon>
        <taxon>NPAAA clade</taxon>
        <taxon>indigoferoid/millettioid clade</taxon>
        <taxon>Phaseoleae</taxon>
        <taxon>Glycine</taxon>
        <taxon>Glycine subgen. Soja</taxon>
    </lineage>
</organism>
<dbReference type="Gramene" id="KRH46193">
    <property type="protein sequence ID" value="KRH46193"/>
    <property type="gene ID" value="GLYMA_08G317500"/>
</dbReference>
<keyword evidence="1" id="KW-0368">Histidine biosynthesis</keyword>